<dbReference type="PANTHER" id="PTHR30151">
    <property type="entry name" value="ALKANE SULFONATE ABC TRANSPORTER-RELATED, MEMBRANE SUBUNIT"/>
    <property type="match status" value="1"/>
</dbReference>
<evidence type="ECO:0000313" key="10">
    <source>
        <dbReference type="Proteomes" id="UP000237798"/>
    </source>
</evidence>
<keyword evidence="4 7" id="KW-0812">Transmembrane</keyword>
<evidence type="ECO:0000256" key="4">
    <source>
        <dbReference type="ARBA" id="ARBA00022692"/>
    </source>
</evidence>
<evidence type="ECO:0000313" key="9">
    <source>
        <dbReference type="EMBL" id="PRR81726.1"/>
    </source>
</evidence>
<dbReference type="PROSITE" id="PS50928">
    <property type="entry name" value="ABC_TM1"/>
    <property type="match status" value="1"/>
</dbReference>
<dbReference type="InterPro" id="IPR000515">
    <property type="entry name" value="MetI-like"/>
</dbReference>
<reference evidence="9 10" key="1">
    <citation type="submission" date="2018-03" db="EMBL/GenBank/DDBJ databases">
        <title>Genome sequence of Clostridium luticellarii DSM 29923.</title>
        <authorList>
            <person name="Poehlein A."/>
            <person name="Daniel R."/>
        </authorList>
    </citation>
    <scope>NUCLEOTIDE SEQUENCE [LARGE SCALE GENOMIC DNA]</scope>
    <source>
        <strain evidence="9 10">DSM 29923</strain>
    </source>
</reference>
<dbReference type="Proteomes" id="UP000237798">
    <property type="component" value="Unassembled WGS sequence"/>
</dbReference>
<comment type="similarity">
    <text evidence="7">Belongs to the binding-protein-dependent transport system permease family.</text>
</comment>
<sequence length="172" mass="18912">MALRPTVDNIFQPFVQIFSPVPGIAWVPLAILWFGLGNQAAIFIIIVGSIFPIIINTVQGAKDVDINLVNAAKTMGATHAQILKRVMLPSIIPYIVTGLRLGFGFAWRVVIAAEMVGVPNGLGYMLSEGRATGKTDVTIVTMVCLGVIMIIFEKILFEPLERRTRFWRNNVS</sequence>
<dbReference type="GO" id="GO:0055085">
    <property type="term" value="P:transmembrane transport"/>
    <property type="evidence" value="ECO:0007669"/>
    <property type="project" value="InterPro"/>
</dbReference>
<keyword evidence="3" id="KW-1003">Cell membrane</keyword>
<protein>
    <submittedName>
        <fullName evidence="9">Putative aliphatic sulfonates transport permease protein SsuC</fullName>
    </submittedName>
</protein>
<evidence type="ECO:0000256" key="5">
    <source>
        <dbReference type="ARBA" id="ARBA00022989"/>
    </source>
</evidence>
<dbReference type="SUPFAM" id="SSF161098">
    <property type="entry name" value="MetI-like"/>
    <property type="match status" value="1"/>
</dbReference>
<evidence type="ECO:0000256" key="7">
    <source>
        <dbReference type="RuleBase" id="RU363032"/>
    </source>
</evidence>
<evidence type="ECO:0000256" key="1">
    <source>
        <dbReference type="ARBA" id="ARBA00004651"/>
    </source>
</evidence>
<feature type="transmembrane region" description="Helical" evidence="7">
    <location>
        <begin position="40"/>
        <end position="58"/>
    </location>
</feature>
<accession>A0A2T0BCU6</accession>
<dbReference type="PANTHER" id="PTHR30151:SF0">
    <property type="entry name" value="ABC TRANSPORTER PERMEASE PROTEIN MJ0413-RELATED"/>
    <property type="match status" value="1"/>
</dbReference>
<feature type="domain" description="ABC transmembrane type-1" evidence="8">
    <location>
        <begin position="1"/>
        <end position="156"/>
    </location>
</feature>
<feature type="transmembrane region" description="Helical" evidence="7">
    <location>
        <begin position="91"/>
        <end position="117"/>
    </location>
</feature>
<dbReference type="GO" id="GO:0005886">
    <property type="term" value="C:plasma membrane"/>
    <property type="evidence" value="ECO:0007669"/>
    <property type="project" value="UniProtKB-SubCell"/>
</dbReference>
<dbReference type="Gene3D" id="1.10.3720.10">
    <property type="entry name" value="MetI-like"/>
    <property type="match status" value="1"/>
</dbReference>
<evidence type="ECO:0000256" key="3">
    <source>
        <dbReference type="ARBA" id="ARBA00022475"/>
    </source>
</evidence>
<dbReference type="RefSeq" id="WP_242977681.1">
    <property type="nucleotide sequence ID" value="NZ_PVXP01000065.1"/>
</dbReference>
<keyword evidence="10" id="KW-1185">Reference proteome</keyword>
<evidence type="ECO:0000259" key="8">
    <source>
        <dbReference type="PROSITE" id="PS50928"/>
    </source>
</evidence>
<dbReference type="AlphaFoldDB" id="A0A2T0BCU6"/>
<keyword evidence="5 7" id="KW-1133">Transmembrane helix</keyword>
<evidence type="ECO:0000256" key="6">
    <source>
        <dbReference type="ARBA" id="ARBA00023136"/>
    </source>
</evidence>
<comment type="caution">
    <text evidence="9">The sequence shown here is derived from an EMBL/GenBank/DDBJ whole genome shotgun (WGS) entry which is preliminary data.</text>
</comment>
<evidence type="ECO:0000256" key="2">
    <source>
        <dbReference type="ARBA" id="ARBA00022448"/>
    </source>
</evidence>
<keyword evidence="2 7" id="KW-0813">Transport</keyword>
<dbReference type="EMBL" id="PVXP01000065">
    <property type="protein sequence ID" value="PRR81726.1"/>
    <property type="molecule type" value="Genomic_DNA"/>
</dbReference>
<gene>
    <name evidence="9" type="primary">ssuC_14</name>
    <name evidence="9" type="ORF">CLLU_30420</name>
</gene>
<keyword evidence="6 7" id="KW-0472">Membrane</keyword>
<organism evidence="9 10">
    <name type="scientific">Clostridium luticellarii</name>
    <dbReference type="NCBI Taxonomy" id="1691940"/>
    <lineage>
        <taxon>Bacteria</taxon>
        <taxon>Bacillati</taxon>
        <taxon>Bacillota</taxon>
        <taxon>Clostridia</taxon>
        <taxon>Eubacteriales</taxon>
        <taxon>Clostridiaceae</taxon>
        <taxon>Clostridium</taxon>
    </lineage>
</organism>
<proteinExistence type="inferred from homology"/>
<dbReference type="Pfam" id="PF00528">
    <property type="entry name" value="BPD_transp_1"/>
    <property type="match status" value="1"/>
</dbReference>
<feature type="transmembrane region" description="Helical" evidence="7">
    <location>
        <begin position="137"/>
        <end position="157"/>
    </location>
</feature>
<comment type="subcellular location">
    <subcellularLocation>
        <location evidence="1 7">Cell membrane</location>
        <topology evidence="1 7">Multi-pass membrane protein</topology>
    </subcellularLocation>
</comment>
<name>A0A2T0BCU6_9CLOT</name>
<dbReference type="InterPro" id="IPR035906">
    <property type="entry name" value="MetI-like_sf"/>
</dbReference>
<feature type="transmembrane region" description="Helical" evidence="7">
    <location>
        <begin position="14"/>
        <end position="34"/>
    </location>
</feature>
<dbReference type="CDD" id="cd06261">
    <property type="entry name" value="TM_PBP2"/>
    <property type="match status" value="1"/>
</dbReference>